<proteinExistence type="predicted"/>
<dbReference type="STRING" id="4537.A0A0E0KPF8"/>
<organism evidence="1">
    <name type="scientific">Oryza punctata</name>
    <name type="common">Red rice</name>
    <dbReference type="NCBI Taxonomy" id="4537"/>
    <lineage>
        <taxon>Eukaryota</taxon>
        <taxon>Viridiplantae</taxon>
        <taxon>Streptophyta</taxon>
        <taxon>Embryophyta</taxon>
        <taxon>Tracheophyta</taxon>
        <taxon>Spermatophyta</taxon>
        <taxon>Magnoliopsida</taxon>
        <taxon>Liliopsida</taxon>
        <taxon>Poales</taxon>
        <taxon>Poaceae</taxon>
        <taxon>BOP clade</taxon>
        <taxon>Oryzoideae</taxon>
        <taxon>Oryzeae</taxon>
        <taxon>Oryzinae</taxon>
        <taxon>Oryza</taxon>
    </lineage>
</organism>
<evidence type="ECO:0000313" key="2">
    <source>
        <dbReference type="Proteomes" id="UP000026962"/>
    </source>
</evidence>
<dbReference type="EnsemblPlants" id="OPUNC04G07520.1">
    <property type="protein sequence ID" value="OPUNC04G07520.1"/>
    <property type="gene ID" value="OPUNC04G07520"/>
</dbReference>
<protein>
    <recommendedName>
        <fullName evidence="3">Wall-associated receptor kinase galacturonan-binding domain-containing protein</fullName>
    </recommendedName>
</protein>
<reference evidence="1" key="1">
    <citation type="submission" date="2015-04" db="UniProtKB">
        <authorList>
            <consortium name="EnsemblPlants"/>
        </authorList>
    </citation>
    <scope>IDENTIFICATION</scope>
</reference>
<keyword evidence="2" id="KW-1185">Reference proteome</keyword>
<dbReference type="eggNOG" id="ENOG502SHCY">
    <property type="taxonomic scope" value="Eukaryota"/>
</dbReference>
<accession>A0A0E0KPF8</accession>
<dbReference type="AlphaFoldDB" id="A0A0E0KPF8"/>
<dbReference type="Proteomes" id="UP000026962">
    <property type="component" value="Chromosome 4"/>
</dbReference>
<dbReference type="HOGENOM" id="CLU_1410871_0_0_1"/>
<evidence type="ECO:0000313" key="1">
    <source>
        <dbReference type="EnsemblPlants" id="OPUNC04G07520.1"/>
    </source>
</evidence>
<reference evidence="1" key="2">
    <citation type="submission" date="2018-05" db="EMBL/GenBank/DDBJ databases">
        <title>OpunRS2 (Oryza punctata Reference Sequence Version 2).</title>
        <authorList>
            <person name="Zhang J."/>
            <person name="Kudrna D."/>
            <person name="Lee S."/>
            <person name="Talag J."/>
            <person name="Welchert J."/>
            <person name="Wing R.A."/>
        </authorList>
    </citation>
    <scope>NUCLEOTIDE SEQUENCE [LARGE SCALE GENOMIC DNA]</scope>
</reference>
<dbReference type="PANTHER" id="PTHR33491">
    <property type="entry name" value="OSJNBA0016N04.9 PROTEIN"/>
    <property type="match status" value="1"/>
</dbReference>
<sequence>MANATTVFWSLPSKSPGDSFDAYVASGLSFSGCDFDVYWLNHPSKQGTPNCTATCPDGEKTDMMAAKENCNGTGCCHIFFGDTWIDSASTAKFKFVRHGEVNLETHHNRSLLWETINATDPSEQSINWRIVDQPDCPRARKNQTSYACVSNKSICTDMDSALGNYGYNCKCHNGYRGNPYILDGCSPDNGKEE</sequence>
<dbReference type="OMA" id="SHASVIW"/>
<evidence type="ECO:0008006" key="3">
    <source>
        <dbReference type="Google" id="ProtNLM"/>
    </source>
</evidence>
<name>A0A0E0KPF8_ORYPU</name>
<dbReference type="Gramene" id="OPUNC04G07520.1">
    <property type="protein sequence ID" value="OPUNC04G07520.1"/>
    <property type="gene ID" value="OPUNC04G07520"/>
</dbReference>